<gene>
    <name evidence="1" type="ORF">RRU01S_25_01560</name>
</gene>
<dbReference type="SUPFAM" id="SSF103032">
    <property type="entry name" value="Hypothetical protein YwqG"/>
    <property type="match status" value="1"/>
</dbReference>
<organism evidence="1 2">
    <name type="scientific">Agrobacterium rubi TR3 = NBRC 13261</name>
    <dbReference type="NCBI Taxonomy" id="1368415"/>
    <lineage>
        <taxon>Bacteria</taxon>
        <taxon>Pseudomonadati</taxon>
        <taxon>Pseudomonadota</taxon>
        <taxon>Alphaproteobacteria</taxon>
        <taxon>Hyphomicrobiales</taxon>
        <taxon>Rhizobiaceae</taxon>
        <taxon>Rhizobium/Agrobacterium group</taxon>
        <taxon>Agrobacterium</taxon>
    </lineage>
</organism>
<dbReference type="InterPro" id="IPR015315">
    <property type="entry name" value="DUF1963"/>
</dbReference>
<dbReference type="InterPro" id="IPR035948">
    <property type="entry name" value="YwqG-like_sf"/>
</dbReference>
<dbReference type="EMBL" id="BBJU01000025">
    <property type="protein sequence ID" value="GAK72465.1"/>
    <property type="molecule type" value="Genomic_DNA"/>
</dbReference>
<protein>
    <submittedName>
        <fullName evidence="1">Uncharacterized protein</fullName>
    </submittedName>
</protein>
<dbReference type="Proteomes" id="UP000028701">
    <property type="component" value="Unassembled WGS sequence"/>
</dbReference>
<name>A0A081D0L9_9HYPH</name>
<dbReference type="eggNOG" id="COG3878">
    <property type="taxonomic scope" value="Bacteria"/>
</dbReference>
<sequence>MQSQGQLASNGIYAGTSDAYASDAAKALLKHAGDWQLVLQIGSDKAAGNELPGAIYVLMKKDDLKHRRFEKAWVVYEQD</sequence>
<evidence type="ECO:0000313" key="1">
    <source>
        <dbReference type="EMBL" id="GAK72465.1"/>
    </source>
</evidence>
<dbReference type="AlphaFoldDB" id="A0A081D0L9"/>
<comment type="caution">
    <text evidence="1">The sequence shown here is derived from an EMBL/GenBank/DDBJ whole genome shotgun (WGS) entry which is preliminary data.</text>
</comment>
<evidence type="ECO:0000313" key="2">
    <source>
        <dbReference type="Proteomes" id="UP000028701"/>
    </source>
</evidence>
<dbReference type="Gene3D" id="2.30.320.10">
    <property type="entry name" value="YwqG-like"/>
    <property type="match status" value="1"/>
</dbReference>
<accession>A0A081D0L9</accession>
<proteinExistence type="predicted"/>
<reference evidence="1 2" key="1">
    <citation type="submission" date="2014-08" db="EMBL/GenBank/DDBJ databases">
        <title>Whole genome shotgun sequence of Rhizobium rubi NBRC 13261.</title>
        <authorList>
            <person name="Katano-Makiyama Y."/>
            <person name="Hosoyama A."/>
            <person name="Hashimoto M."/>
            <person name="Hosoyama Y."/>
            <person name="Noguchi M."/>
            <person name="Tsuchikane K."/>
            <person name="Uohara A."/>
            <person name="Ohji S."/>
            <person name="Ichikawa N."/>
            <person name="Kimura A."/>
            <person name="Yamazoe A."/>
            <person name="Fujita N."/>
        </authorList>
    </citation>
    <scope>NUCLEOTIDE SEQUENCE [LARGE SCALE GENOMIC DNA]</scope>
    <source>
        <strain evidence="1 2">NBRC 13261</strain>
    </source>
</reference>
<dbReference type="Pfam" id="PF09234">
    <property type="entry name" value="DUF1963"/>
    <property type="match status" value="1"/>
</dbReference>